<dbReference type="PROSITE" id="PS51063">
    <property type="entry name" value="HTH_CRP_2"/>
    <property type="match status" value="1"/>
</dbReference>
<dbReference type="EMBL" id="FQTU01000002">
    <property type="protein sequence ID" value="SHE46756.1"/>
    <property type="molecule type" value="Genomic_DNA"/>
</dbReference>
<dbReference type="SUPFAM" id="SSF51206">
    <property type="entry name" value="cAMP-binding domain-like"/>
    <property type="match status" value="1"/>
</dbReference>
<keyword evidence="6" id="KW-0808">Transferase</keyword>
<dbReference type="GO" id="GO:0003677">
    <property type="term" value="F:DNA binding"/>
    <property type="evidence" value="ECO:0007669"/>
    <property type="project" value="UniProtKB-KW"/>
</dbReference>
<dbReference type="SMART" id="SM00419">
    <property type="entry name" value="HTH_CRP"/>
    <property type="match status" value="1"/>
</dbReference>
<proteinExistence type="predicted"/>
<dbReference type="OrthoDB" id="3176638at2"/>
<evidence type="ECO:0000256" key="1">
    <source>
        <dbReference type="ARBA" id="ARBA00023015"/>
    </source>
</evidence>
<feature type="domain" description="Cyclic nucleotide-binding" evidence="4">
    <location>
        <begin position="14"/>
        <end position="105"/>
    </location>
</feature>
<evidence type="ECO:0000313" key="6">
    <source>
        <dbReference type="EMBL" id="SHE46756.1"/>
    </source>
</evidence>
<dbReference type="InterPro" id="IPR000595">
    <property type="entry name" value="cNMP-bd_dom"/>
</dbReference>
<dbReference type="STRING" id="1120975.SAMN02746064_00579"/>
<dbReference type="Pfam" id="PF00027">
    <property type="entry name" value="cNMP_binding"/>
    <property type="match status" value="1"/>
</dbReference>
<evidence type="ECO:0000259" key="4">
    <source>
        <dbReference type="PROSITE" id="PS50042"/>
    </source>
</evidence>
<feature type="domain" description="HTH crp-type" evidence="5">
    <location>
        <begin position="155"/>
        <end position="224"/>
    </location>
</feature>
<dbReference type="RefSeq" id="WP_073269568.1">
    <property type="nucleotide sequence ID" value="NZ_FQTU01000002.1"/>
</dbReference>
<dbReference type="Pfam" id="PF13545">
    <property type="entry name" value="HTH_Crp_2"/>
    <property type="match status" value="1"/>
</dbReference>
<keyword evidence="3" id="KW-0804">Transcription</keyword>
<dbReference type="InterPro" id="IPR018490">
    <property type="entry name" value="cNMP-bd_dom_sf"/>
</dbReference>
<dbReference type="Proteomes" id="UP000184251">
    <property type="component" value="Unassembled WGS sequence"/>
</dbReference>
<evidence type="ECO:0000313" key="7">
    <source>
        <dbReference type="Proteomes" id="UP000184251"/>
    </source>
</evidence>
<dbReference type="SUPFAM" id="SSF46785">
    <property type="entry name" value="Winged helix' DNA-binding domain"/>
    <property type="match status" value="1"/>
</dbReference>
<dbReference type="InterPro" id="IPR036390">
    <property type="entry name" value="WH_DNA-bd_sf"/>
</dbReference>
<name>A0A1M4TQT3_9FIRM</name>
<dbReference type="AlphaFoldDB" id="A0A1M4TQT3"/>
<dbReference type="InterPro" id="IPR012318">
    <property type="entry name" value="HTH_CRP"/>
</dbReference>
<keyword evidence="7" id="KW-1185">Reference proteome</keyword>
<keyword evidence="1" id="KW-0805">Transcription regulation</keyword>
<keyword evidence="6" id="KW-0418">Kinase</keyword>
<sequence>MYEKYLDIFASSQLFKNVARDNTEVVLGCFKPEKKIYHKNNPILCTGDAYKGIGMVLEGSLIMYKDTFDGDRITIKEFEPGNYFGELLAFSDQKNWPYSICAKTDSIVIFFSPDKIGGPCVNHCSHHSTLIRNMLGILSDSYIETDNRLAYLKIKSASAKISLYILNASKDNENPSKISLDMNRSELAVYLGLTRPTLSRELCSLRDLGAIAFDKNNITIIDLDKLKEKVWS</sequence>
<evidence type="ECO:0000256" key="2">
    <source>
        <dbReference type="ARBA" id="ARBA00023125"/>
    </source>
</evidence>
<dbReference type="CDD" id="cd00038">
    <property type="entry name" value="CAP_ED"/>
    <property type="match status" value="1"/>
</dbReference>
<keyword evidence="2" id="KW-0238">DNA-binding</keyword>
<dbReference type="InterPro" id="IPR014710">
    <property type="entry name" value="RmlC-like_jellyroll"/>
</dbReference>
<dbReference type="Gene3D" id="2.60.120.10">
    <property type="entry name" value="Jelly Rolls"/>
    <property type="match status" value="1"/>
</dbReference>
<dbReference type="GO" id="GO:0016301">
    <property type="term" value="F:kinase activity"/>
    <property type="evidence" value="ECO:0007669"/>
    <property type="project" value="UniProtKB-KW"/>
</dbReference>
<accession>A0A1M4TQT3</accession>
<evidence type="ECO:0000259" key="5">
    <source>
        <dbReference type="PROSITE" id="PS51063"/>
    </source>
</evidence>
<dbReference type="PROSITE" id="PS50042">
    <property type="entry name" value="CNMP_BINDING_3"/>
    <property type="match status" value="1"/>
</dbReference>
<reference evidence="6 7" key="1">
    <citation type="submission" date="2016-11" db="EMBL/GenBank/DDBJ databases">
        <authorList>
            <person name="Jaros S."/>
            <person name="Januszkiewicz K."/>
            <person name="Wedrychowicz H."/>
        </authorList>
    </citation>
    <scope>NUCLEOTIDE SEQUENCE [LARGE SCALE GENOMIC DNA]</scope>
    <source>
        <strain evidence="6 7">DSM 14828</strain>
    </source>
</reference>
<protein>
    <submittedName>
        <fullName evidence="6">cAMP-binding domain of CRP or a regulatory subunit of cAMP-dependent protein kinases</fullName>
    </submittedName>
</protein>
<gene>
    <name evidence="6" type="ORF">SAMN02746064_00579</name>
</gene>
<organism evidence="6 7">
    <name type="scientific">Alkalibacter saccharofermentans DSM 14828</name>
    <dbReference type="NCBI Taxonomy" id="1120975"/>
    <lineage>
        <taxon>Bacteria</taxon>
        <taxon>Bacillati</taxon>
        <taxon>Bacillota</taxon>
        <taxon>Clostridia</taxon>
        <taxon>Eubacteriales</taxon>
        <taxon>Eubacteriaceae</taxon>
        <taxon>Alkalibacter</taxon>
    </lineage>
</organism>
<evidence type="ECO:0000256" key="3">
    <source>
        <dbReference type="ARBA" id="ARBA00023163"/>
    </source>
</evidence>
<dbReference type="GO" id="GO:0006355">
    <property type="term" value="P:regulation of DNA-templated transcription"/>
    <property type="evidence" value="ECO:0007669"/>
    <property type="project" value="InterPro"/>
</dbReference>